<name>A0A8G1VMC2_9EURO</name>
<reference evidence="2 3" key="1">
    <citation type="submission" date="2018-02" db="EMBL/GenBank/DDBJ databases">
        <title>The genomes of Aspergillus section Nigri reveals drivers in fungal speciation.</title>
        <authorList>
            <consortium name="DOE Joint Genome Institute"/>
            <person name="Vesth T.C."/>
            <person name="Nybo J."/>
            <person name="Theobald S."/>
            <person name="Brandl J."/>
            <person name="Frisvad J.C."/>
            <person name="Nielsen K.F."/>
            <person name="Lyhne E.K."/>
            <person name="Kogle M.E."/>
            <person name="Kuo A."/>
            <person name="Riley R."/>
            <person name="Clum A."/>
            <person name="Nolan M."/>
            <person name="Lipzen A."/>
            <person name="Salamov A."/>
            <person name="Henrissat B."/>
            <person name="Wiebenga A."/>
            <person name="De vries R.P."/>
            <person name="Grigoriev I.V."/>
            <person name="Mortensen U.H."/>
            <person name="Andersen M.R."/>
            <person name="Baker S.E."/>
        </authorList>
    </citation>
    <scope>NUCLEOTIDE SEQUENCE [LARGE SCALE GENOMIC DNA]</scope>
    <source>
        <strain evidence="2 3">CBS 112811</strain>
    </source>
</reference>
<proteinExistence type="predicted"/>
<keyword evidence="1" id="KW-1133">Transmembrane helix</keyword>
<gene>
    <name evidence="2" type="ORF">BO85DRAFT_280003</name>
</gene>
<dbReference type="RefSeq" id="XP_025516621.1">
    <property type="nucleotide sequence ID" value="XM_025655186.1"/>
</dbReference>
<protein>
    <submittedName>
        <fullName evidence="2">Uncharacterized protein</fullName>
    </submittedName>
</protein>
<feature type="transmembrane region" description="Helical" evidence="1">
    <location>
        <begin position="40"/>
        <end position="61"/>
    </location>
</feature>
<dbReference type="EMBL" id="KZ825060">
    <property type="protein sequence ID" value="RAH58699.1"/>
    <property type="molecule type" value="Genomic_DNA"/>
</dbReference>
<organism evidence="2 3">
    <name type="scientific">Aspergillus piperis CBS 112811</name>
    <dbReference type="NCBI Taxonomy" id="1448313"/>
    <lineage>
        <taxon>Eukaryota</taxon>
        <taxon>Fungi</taxon>
        <taxon>Dikarya</taxon>
        <taxon>Ascomycota</taxon>
        <taxon>Pezizomycotina</taxon>
        <taxon>Eurotiomycetes</taxon>
        <taxon>Eurotiomycetidae</taxon>
        <taxon>Eurotiales</taxon>
        <taxon>Aspergillaceae</taxon>
        <taxon>Aspergillus</taxon>
        <taxon>Aspergillus subgen. Circumdati</taxon>
    </lineage>
</organism>
<feature type="transmembrane region" description="Helical" evidence="1">
    <location>
        <begin position="127"/>
        <end position="151"/>
    </location>
</feature>
<evidence type="ECO:0000313" key="3">
    <source>
        <dbReference type="Proteomes" id="UP000249526"/>
    </source>
</evidence>
<dbReference type="Proteomes" id="UP000249526">
    <property type="component" value="Unassembled WGS sequence"/>
</dbReference>
<evidence type="ECO:0000313" key="2">
    <source>
        <dbReference type="EMBL" id="RAH58699.1"/>
    </source>
</evidence>
<keyword evidence="1" id="KW-0812">Transmembrane</keyword>
<dbReference type="GeneID" id="37158588"/>
<keyword evidence="1" id="KW-0472">Membrane</keyword>
<evidence type="ECO:0000256" key="1">
    <source>
        <dbReference type="SAM" id="Phobius"/>
    </source>
</evidence>
<feature type="transmembrane region" description="Helical" evidence="1">
    <location>
        <begin position="67"/>
        <end position="88"/>
    </location>
</feature>
<keyword evidence="3" id="KW-1185">Reference proteome</keyword>
<accession>A0A8G1VMC2</accession>
<dbReference type="AlphaFoldDB" id="A0A8G1VMC2"/>
<sequence>MYAYQWAGVSSCLLVPMSRSSSLCPKDHCNERMYQDLEQITICFLLSLINCIFLHPFPNIIYFTQFHLNLCHGSANFLFLSRILALVLTKRCRRTWAMGPDLIYGVSPLLTTWRARPLETKRVWSNLDFFLCLTLSVVRWTCVGGGGALVWKRWPRARVESKTLFHPSRCVLVMPHVM</sequence>